<reference evidence="11 14" key="3">
    <citation type="submission" date="2017-11" db="EMBL/GenBank/DDBJ databases">
        <title>Complete genome sequence of Serratia sp. ATCC 39006 LacA.</title>
        <authorList>
            <person name="Hampton H.G."/>
            <person name="Jackson S.A."/>
            <person name="Jauregui R."/>
            <person name="Poulter G.T.M."/>
            <person name="Salmond G.P.C."/>
            <person name="Fineran P.C."/>
        </authorList>
    </citation>
    <scope>NUCLEOTIDE SEQUENCE [LARGE SCALE GENOMIC DNA]</scope>
    <source>
        <strain evidence="11 14">ATCC 39006</strain>
    </source>
</reference>
<evidence type="ECO:0000256" key="9">
    <source>
        <dbReference type="RuleBase" id="RU363032"/>
    </source>
</evidence>
<dbReference type="PANTHER" id="PTHR42929:SF1">
    <property type="entry name" value="INNER MEMBRANE ABC TRANSPORTER PERMEASE PROTEIN YDCU-RELATED"/>
    <property type="match status" value="1"/>
</dbReference>
<evidence type="ECO:0000256" key="2">
    <source>
        <dbReference type="ARBA" id="ARBA00007069"/>
    </source>
</evidence>
<proteinExistence type="inferred from homology"/>
<dbReference type="RefSeq" id="WP_021016059.1">
    <property type="nucleotide sequence ID" value="NZ_CP025084.1"/>
</dbReference>
<feature type="transmembrane region" description="Helical" evidence="9">
    <location>
        <begin position="6"/>
        <end position="27"/>
    </location>
</feature>
<dbReference type="Proteomes" id="UP000017700">
    <property type="component" value="Chromosome"/>
</dbReference>
<dbReference type="STRING" id="104623.Ser39006_02796"/>
<comment type="subcellular location">
    <subcellularLocation>
        <location evidence="1">Cell inner membrane</location>
        <topology evidence="1">Multi-pass membrane protein</topology>
    </subcellularLocation>
    <subcellularLocation>
        <location evidence="9">Cell membrane</location>
        <topology evidence="9">Multi-pass membrane protein</topology>
    </subcellularLocation>
</comment>
<evidence type="ECO:0000256" key="3">
    <source>
        <dbReference type="ARBA" id="ARBA00022448"/>
    </source>
</evidence>
<keyword evidence="6 9" id="KW-0812">Transmembrane</keyword>
<dbReference type="Proteomes" id="UP000233778">
    <property type="component" value="Chromosome"/>
</dbReference>
<dbReference type="KEGG" id="serq:CWC46_13410"/>
<evidence type="ECO:0000313" key="11">
    <source>
        <dbReference type="EMBL" id="AUH00712.1"/>
    </source>
</evidence>
<evidence type="ECO:0000256" key="7">
    <source>
        <dbReference type="ARBA" id="ARBA00022989"/>
    </source>
</evidence>
<dbReference type="SUPFAM" id="SSF161098">
    <property type="entry name" value="MetI-like"/>
    <property type="match status" value="1"/>
</dbReference>
<keyword evidence="5" id="KW-0997">Cell inner membrane</keyword>
<feature type="domain" description="ABC transmembrane type-1" evidence="10">
    <location>
        <begin position="63"/>
        <end position="271"/>
    </location>
</feature>
<evidence type="ECO:0000313" key="13">
    <source>
        <dbReference type="Proteomes" id="UP000017700"/>
    </source>
</evidence>
<dbReference type="PROSITE" id="PS50928">
    <property type="entry name" value="ABC_TM1"/>
    <property type="match status" value="1"/>
</dbReference>
<evidence type="ECO:0000256" key="4">
    <source>
        <dbReference type="ARBA" id="ARBA00022475"/>
    </source>
</evidence>
<gene>
    <name evidence="11" type="ORF">CWC46_13410</name>
    <name evidence="12" type="ORF">Ser39006_013415</name>
</gene>
<accession>A0A2I5T870</accession>
<evidence type="ECO:0000256" key="5">
    <source>
        <dbReference type="ARBA" id="ARBA00022519"/>
    </source>
</evidence>
<dbReference type="Gene3D" id="1.10.3720.10">
    <property type="entry name" value="MetI-like"/>
    <property type="match status" value="1"/>
</dbReference>
<dbReference type="OrthoDB" id="9808619at2"/>
<evidence type="ECO:0000259" key="10">
    <source>
        <dbReference type="PROSITE" id="PS50928"/>
    </source>
</evidence>
<feature type="transmembrane region" description="Helical" evidence="9">
    <location>
        <begin position="247"/>
        <end position="273"/>
    </location>
</feature>
<dbReference type="CDD" id="cd06261">
    <property type="entry name" value="TM_PBP2"/>
    <property type="match status" value="1"/>
</dbReference>
<dbReference type="EMBL" id="CP025085">
    <property type="protein sequence ID" value="AUH00712.1"/>
    <property type="molecule type" value="Genomic_DNA"/>
</dbReference>
<organism evidence="12 13">
    <name type="scientific">Serratia sp. (strain ATCC 39006)</name>
    <name type="common">Prodigiosinella confusarubida</name>
    <dbReference type="NCBI Taxonomy" id="104623"/>
    <lineage>
        <taxon>Bacteria</taxon>
        <taxon>Pseudomonadati</taxon>
        <taxon>Pseudomonadota</taxon>
        <taxon>Gammaproteobacteria</taxon>
        <taxon>Enterobacterales</taxon>
        <taxon>Pectobacteriaceae</taxon>
        <taxon>Prodigiosinella</taxon>
    </lineage>
</organism>
<comment type="similarity">
    <text evidence="2">Belongs to the binding-protein-dependent transport system permease family. CysTW subfamily.</text>
</comment>
<keyword evidence="4" id="KW-1003">Cell membrane</keyword>
<dbReference type="Pfam" id="PF00528">
    <property type="entry name" value="BPD_transp_1"/>
    <property type="match status" value="1"/>
</dbReference>
<dbReference type="KEGG" id="sera:Ser39006_013415"/>
<feature type="transmembrane region" description="Helical" evidence="9">
    <location>
        <begin position="201"/>
        <end position="227"/>
    </location>
</feature>
<keyword evidence="8 9" id="KW-0472">Membrane</keyword>
<reference evidence="12" key="4">
    <citation type="submission" date="2017-11" db="EMBL/GenBank/DDBJ databases">
        <title>Complete genome sequence of Serratia sp. ATCC 39006.</title>
        <authorList>
            <person name="Hampton H.G."/>
            <person name="Jackson S.A."/>
            <person name="Jauregui R."/>
            <person name="Poulter G.T.M."/>
            <person name="Salmond G.P.C."/>
            <person name="Fineran P.C."/>
        </authorList>
    </citation>
    <scope>NUCLEOTIDE SEQUENCE</scope>
    <source>
        <strain evidence="12">ATCC 39006</strain>
    </source>
</reference>
<sequence>MRSPWYAYLLLLPGLGTIIVLISAVIGMTISQSFGFFNFAGHSGFSLHFWQTILNDSQLWRAFFYSARIAVLSAIFSIGLAYPVAIWLRKPFPGSSMIGALLKAPLLVHGLAAAFLFVNFISYQGFLNAALVKLGLIERPIRMQNDTYGIGVILLQIWKQMPMALLLLTGSVQAISSDLLDAARNLGAGRWDRFRRIILPLTLRALQTATVLIFIGAAGDFSFQVVAGPVSVNSMAQFMLRTQQESAAGWNMAAVVAVMLMLLSLCGAALMALSVQSFVKIIRN</sequence>
<feature type="transmembrane region" description="Helical" evidence="9">
    <location>
        <begin position="65"/>
        <end position="88"/>
    </location>
</feature>
<dbReference type="AlphaFoldDB" id="A0A2I5T870"/>
<dbReference type="GO" id="GO:0005886">
    <property type="term" value="C:plasma membrane"/>
    <property type="evidence" value="ECO:0007669"/>
    <property type="project" value="UniProtKB-SubCell"/>
</dbReference>
<reference evidence="12" key="2">
    <citation type="submission" date="2013-09" db="EMBL/GenBank/DDBJ databases">
        <authorList>
            <person name="Wang G."/>
            <person name="Yang Y."/>
            <person name="Su Y."/>
        </authorList>
    </citation>
    <scope>NUCLEOTIDE SEQUENCE</scope>
    <source>
        <strain evidence="12">ATCC 39006</strain>
    </source>
</reference>
<protein>
    <submittedName>
        <fullName evidence="12">ABC transporter permease</fullName>
    </submittedName>
</protein>
<evidence type="ECO:0000313" key="12">
    <source>
        <dbReference type="EMBL" id="AUH05033.1"/>
    </source>
</evidence>
<evidence type="ECO:0000256" key="1">
    <source>
        <dbReference type="ARBA" id="ARBA00004429"/>
    </source>
</evidence>
<feature type="transmembrane region" description="Helical" evidence="9">
    <location>
        <begin position="100"/>
        <end position="121"/>
    </location>
</feature>
<evidence type="ECO:0000256" key="6">
    <source>
        <dbReference type="ARBA" id="ARBA00022692"/>
    </source>
</evidence>
<dbReference type="InterPro" id="IPR035906">
    <property type="entry name" value="MetI-like_sf"/>
</dbReference>
<keyword evidence="3 9" id="KW-0813">Transport</keyword>
<dbReference type="EMBL" id="CP025084">
    <property type="protein sequence ID" value="AUH05033.1"/>
    <property type="molecule type" value="Genomic_DNA"/>
</dbReference>
<evidence type="ECO:0000256" key="8">
    <source>
        <dbReference type="ARBA" id="ARBA00023136"/>
    </source>
</evidence>
<name>A0A2I5T870_SERS3</name>
<dbReference type="GO" id="GO:0055085">
    <property type="term" value="P:transmembrane transport"/>
    <property type="evidence" value="ECO:0007669"/>
    <property type="project" value="InterPro"/>
</dbReference>
<keyword evidence="13" id="KW-1185">Reference proteome</keyword>
<reference evidence="12 13" key="1">
    <citation type="journal article" date="2013" name="Genome Announc.">
        <title>Draft genome sequence of Serratia sp. strain ATCC 39006, a model bacterium for analysis of the biosynthesis and regulation of prodigiosin, a carbapenem, and gas vesicles.</title>
        <authorList>
            <person name="Fineran P.C."/>
            <person name="Iglesias Cans M.C."/>
            <person name="Ramsay J.P."/>
            <person name="Wilf N.M."/>
            <person name="Cossyleon D."/>
            <person name="McNeil M.B."/>
            <person name="Williamson N.R."/>
            <person name="Monson R.E."/>
            <person name="Becher S.A."/>
            <person name="Stanton J.A."/>
            <person name="Brugger K."/>
            <person name="Brown S.D."/>
            <person name="Salmond G.P."/>
        </authorList>
    </citation>
    <scope>NUCLEOTIDE SEQUENCE [LARGE SCALE GENOMIC DNA]</scope>
    <source>
        <strain evidence="12">ATCC 39006</strain>
        <strain evidence="13">ATCC 39006 / SC 11482</strain>
    </source>
</reference>
<keyword evidence="7 9" id="KW-1133">Transmembrane helix</keyword>
<evidence type="ECO:0000313" key="14">
    <source>
        <dbReference type="Proteomes" id="UP000233778"/>
    </source>
</evidence>
<dbReference type="PANTHER" id="PTHR42929">
    <property type="entry name" value="INNER MEMBRANE ABC TRANSPORTER PERMEASE PROTEIN YDCU-RELATED-RELATED"/>
    <property type="match status" value="1"/>
</dbReference>
<dbReference type="InterPro" id="IPR000515">
    <property type="entry name" value="MetI-like"/>
</dbReference>